<proteinExistence type="predicted"/>
<reference evidence="8" key="1">
    <citation type="submission" date="2018-05" db="EMBL/GenBank/DDBJ databases">
        <title>Draft genome of Mucuna pruriens seed.</title>
        <authorList>
            <person name="Nnadi N.E."/>
            <person name="Vos R."/>
            <person name="Hasami M.H."/>
            <person name="Devisetty U.K."/>
            <person name="Aguiy J.C."/>
        </authorList>
    </citation>
    <scope>NUCLEOTIDE SEQUENCE [LARGE SCALE GENOMIC DNA]</scope>
    <source>
        <strain evidence="8">JCA_2017</strain>
    </source>
</reference>
<evidence type="ECO:0000256" key="4">
    <source>
        <dbReference type="ARBA" id="ARBA00022759"/>
    </source>
</evidence>
<dbReference type="Gene3D" id="3.30.420.10">
    <property type="entry name" value="Ribonuclease H-like superfamily/Ribonuclease H"/>
    <property type="match status" value="1"/>
</dbReference>
<evidence type="ECO:0000259" key="7">
    <source>
        <dbReference type="PROSITE" id="PS50994"/>
    </source>
</evidence>
<dbReference type="Pfam" id="PF00665">
    <property type="entry name" value="rve"/>
    <property type="match status" value="1"/>
</dbReference>
<dbReference type="CDD" id="cd01647">
    <property type="entry name" value="RT_LTR"/>
    <property type="match status" value="1"/>
</dbReference>
<dbReference type="Gene3D" id="3.10.10.10">
    <property type="entry name" value="HIV Type 1 Reverse Transcriptase, subunit A, domain 1"/>
    <property type="match status" value="1"/>
</dbReference>
<organism evidence="8 9">
    <name type="scientific">Mucuna pruriens</name>
    <name type="common">Velvet bean</name>
    <name type="synonym">Dolichos pruriens</name>
    <dbReference type="NCBI Taxonomy" id="157652"/>
    <lineage>
        <taxon>Eukaryota</taxon>
        <taxon>Viridiplantae</taxon>
        <taxon>Streptophyta</taxon>
        <taxon>Embryophyta</taxon>
        <taxon>Tracheophyta</taxon>
        <taxon>Spermatophyta</taxon>
        <taxon>Magnoliopsida</taxon>
        <taxon>eudicotyledons</taxon>
        <taxon>Gunneridae</taxon>
        <taxon>Pentapetalae</taxon>
        <taxon>rosids</taxon>
        <taxon>fabids</taxon>
        <taxon>Fabales</taxon>
        <taxon>Fabaceae</taxon>
        <taxon>Papilionoideae</taxon>
        <taxon>50 kb inversion clade</taxon>
        <taxon>NPAAA clade</taxon>
        <taxon>indigoferoid/millettioid clade</taxon>
        <taxon>Phaseoleae</taxon>
        <taxon>Mucuna</taxon>
    </lineage>
</organism>
<dbReference type="SUPFAM" id="SSF53098">
    <property type="entry name" value="Ribonuclease H-like"/>
    <property type="match status" value="1"/>
</dbReference>
<dbReference type="InterPro" id="IPR001584">
    <property type="entry name" value="Integrase_cat-core"/>
</dbReference>
<dbReference type="EMBL" id="QJKJ01000791">
    <property type="protein sequence ID" value="RDY10726.1"/>
    <property type="molecule type" value="Genomic_DNA"/>
</dbReference>
<evidence type="ECO:0000256" key="2">
    <source>
        <dbReference type="ARBA" id="ARBA00022695"/>
    </source>
</evidence>
<keyword evidence="9" id="KW-1185">Reference proteome</keyword>
<name>A0A371I6Q7_MUCPR</name>
<gene>
    <name evidence="8" type="primary">pol</name>
    <name evidence="8" type="ORF">CR513_04700</name>
</gene>
<dbReference type="CDD" id="cd09274">
    <property type="entry name" value="RNase_HI_RT_Ty3"/>
    <property type="match status" value="1"/>
</dbReference>
<dbReference type="SUPFAM" id="SSF56672">
    <property type="entry name" value="DNA/RNA polymerases"/>
    <property type="match status" value="1"/>
</dbReference>
<dbReference type="GO" id="GO:0015074">
    <property type="term" value="P:DNA integration"/>
    <property type="evidence" value="ECO:0007669"/>
    <property type="project" value="InterPro"/>
</dbReference>
<dbReference type="InterPro" id="IPR043128">
    <property type="entry name" value="Rev_trsase/Diguanyl_cyclase"/>
</dbReference>
<accession>A0A371I6Q7</accession>
<dbReference type="InterPro" id="IPR036397">
    <property type="entry name" value="RNaseH_sf"/>
</dbReference>
<dbReference type="GO" id="GO:0004519">
    <property type="term" value="F:endonuclease activity"/>
    <property type="evidence" value="ECO:0007669"/>
    <property type="project" value="UniProtKB-KW"/>
</dbReference>
<dbReference type="InterPro" id="IPR041588">
    <property type="entry name" value="Integrase_H2C2"/>
</dbReference>
<dbReference type="PANTHER" id="PTHR37984">
    <property type="entry name" value="PROTEIN CBG26694"/>
    <property type="match status" value="1"/>
</dbReference>
<evidence type="ECO:0000313" key="9">
    <source>
        <dbReference type="Proteomes" id="UP000257109"/>
    </source>
</evidence>
<dbReference type="AlphaFoldDB" id="A0A371I6Q7"/>
<comment type="caution">
    <text evidence="8">The sequence shown here is derived from an EMBL/GenBank/DDBJ whole genome shotgun (WGS) entry which is preliminary data.</text>
</comment>
<feature type="domain" description="Integrase catalytic" evidence="7">
    <location>
        <begin position="391"/>
        <end position="521"/>
    </location>
</feature>
<dbReference type="PANTHER" id="PTHR37984:SF5">
    <property type="entry name" value="PROTEIN NYNRIN-LIKE"/>
    <property type="match status" value="1"/>
</dbReference>
<evidence type="ECO:0000313" key="8">
    <source>
        <dbReference type="EMBL" id="RDY10726.1"/>
    </source>
</evidence>
<keyword evidence="4" id="KW-0255">Endonuclease</keyword>
<sequence>MQIHIAPKDQHRTTYTCPFGTFVYTGMLFGLCNALSTFQRCMTNIFSKLLHDCMEVFMDDFMVYAESLMLVWKIYLKLTRCMDTNLVLNFEKCHFMVTERIVLGHLVSNKDIEVDKAKLDIITSLPNPASMREVRSFYGHAGFYRRFIKNKDVDFNFDQPCVEVFKELKTLSHLHLFSNRLRLERQSWHASARDCICVPNNGFGLELLAIVYVLDKFRSYLLGSKIIIFSNHATLKPNAKPRLIRWMLLLQEFDIEIRDKKGVKNSIVDHLSQIKRESNPMPIRDEFPNKKLLQLNKIIPWFADICNFIDDPYLWRLYNDQVIRRCIPDSEINSVLQFCHAASGGGHYGSTQTTRKVLDYGFYWPTIFRDTHLFVSAYKQCQRVGIAISRRHEMPQQKILFYEGIDFMGTFQVFSGYSYILLVVNYVSRWVEAIATKTNDTKVVMDFLKSNIFCQFGVNKSLISDQGSHFCNRAMSSLLDKYRVVHQITTAYQPQTNGLAEVFNREIKKTLQKMANPNRKD</sequence>
<dbReference type="Pfam" id="PF00078">
    <property type="entry name" value="RVT_1"/>
    <property type="match status" value="1"/>
</dbReference>
<dbReference type="InterPro" id="IPR041373">
    <property type="entry name" value="RT_RNaseH"/>
</dbReference>
<dbReference type="OrthoDB" id="10055717at2759"/>
<dbReference type="GO" id="GO:0003964">
    <property type="term" value="F:RNA-directed DNA polymerase activity"/>
    <property type="evidence" value="ECO:0007669"/>
    <property type="project" value="UniProtKB-KW"/>
</dbReference>
<dbReference type="Gene3D" id="1.10.340.70">
    <property type="match status" value="1"/>
</dbReference>
<dbReference type="InterPro" id="IPR000477">
    <property type="entry name" value="RT_dom"/>
</dbReference>
<keyword evidence="5" id="KW-0378">Hydrolase</keyword>
<dbReference type="InterPro" id="IPR043502">
    <property type="entry name" value="DNA/RNA_pol_sf"/>
</dbReference>
<keyword evidence="6" id="KW-0695">RNA-directed DNA polymerase</keyword>
<evidence type="ECO:0000256" key="1">
    <source>
        <dbReference type="ARBA" id="ARBA00022679"/>
    </source>
</evidence>
<protein>
    <submittedName>
        <fullName evidence="8">Retrovirus-related Pol polyprotein</fullName>
    </submittedName>
</protein>
<keyword evidence="2" id="KW-0548">Nucleotidyltransferase</keyword>
<keyword evidence="1" id="KW-0808">Transferase</keyword>
<feature type="non-terminal residue" evidence="8">
    <location>
        <position position="1"/>
    </location>
</feature>
<dbReference type="Pfam" id="PF17921">
    <property type="entry name" value="Integrase_H2C2"/>
    <property type="match status" value="1"/>
</dbReference>
<evidence type="ECO:0000256" key="3">
    <source>
        <dbReference type="ARBA" id="ARBA00022722"/>
    </source>
</evidence>
<keyword evidence="3" id="KW-0540">Nuclease</keyword>
<dbReference type="GO" id="GO:0003676">
    <property type="term" value="F:nucleic acid binding"/>
    <property type="evidence" value="ECO:0007669"/>
    <property type="project" value="InterPro"/>
</dbReference>
<dbReference type="GO" id="GO:0016787">
    <property type="term" value="F:hydrolase activity"/>
    <property type="evidence" value="ECO:0007669"/>
    <property type="project" value="UniProtKB-KW"/>
</dbReference>
<dbReference type="Proteomes" id="UP000257109">
    <property type="component" value="Unassembled WGS sequence"/>
</dbReference>
<dbReference type="PROSITE" id="PS50994">
    <property type="entry name" value="INTEGRASE"/>
    <property type="match status" value="1"/>
</dbReference>
<evidence type="ECO:0000256" key="6">
    <source>
        <dbReference type="ARBA" id="ARBA00022918"/>
    </source>
</evidence>
<dbReference type="Pfam" id="PF17917">
    <property type="entry name" value="RT_RNaseH"/>
    <property type="match status" value="1"/>
</dbReference>
<dbReference type="Gene3D" id="3.30.70.270">
    <property type="match status" value="2"/>
</dbReference>
<dbReference type="InterPro" id="IPR050951">
    <property type="entry name" value="Retrovirus_Pol_polyprotein"/>
</dbReference>
<dbReference type="InterPro" id="IPR012337">
    <property type="entry name" value="RNaseH-like_sf"/>
</dbReference>
<evidence type="ECO:0000256" key="5">
    <source>
        <dbReference type="ARBA" id="ARBA00022801"/>
    </source>
</evidence>